<dbReference type="InterPro" id="IPR023213">
    <property type="entry name" value="CAT-like_dom_sf"/>
</dbReference>
<dbReference type="SUPFAM" id="SSF52777">
    <property type="entry name" value="CoA-dependent acyltransferases"/>
    <property type="match status" value="1"/>
</dbReference>
<dbReference type="Pfam" id="PF00668">
    <property type="entry name" value="Condensation"/>
    <property type="match status" value="1"/>
</dbReference>
<organism evidence="2 3">
    <name type="scientific">Pseudoalteromonas rubra</name>
    <dbReference type="NCBI Taxonomy" id="43658"/>
    <lineage>
        <taxon>Bacteria</taxon>
        <taxon>Pseudomonadati</taxon>
        <taxon>Pseudomonadota</taxon>
        <taxon>Gammaproteobacteria</taxon>
        <taxon>Alteromonadales</taxon>
        <taxon>Pseudoalteromonadaceae</taxon>
        <taxon>Pseudoalteromonas</taxon>
    </lineage>
</organism>
<dbReference type="InterPro" id="IPR001242">
    <property type="entry name" value="Condensation_dom"/>
</dbReference>
<protein>
    <recommendedName>
        <fullName evidence="1">Condensation domain-containing protein</fullName>
    </recommendedName>
</protein>
<dbReference type="GO" id="GO:0043041">
    <property type="term" value="P:amino acid activation for nonribosomal peptide biosynthetic process"/>
    <property type="evidence" value="ECO:0007669"/>
    <property type="project" value="TreeGrafter"/>
</dbReference>
<evidence type="ECO:0000259" key="1">
    <source>
        <dbReference type="Pfam" id="PF00668"/>
    </source>
</evidence>
<dbReference type="GO" id="GO:0044550">
    <property type="term" value="P:secondary metabolite biosynthetic process"/>
    <property type="evidence" value="ECO:0007669"/>
    <property type="project" value="TreeGrafter"/>
</dbReference>
<sequence length="238" mass="27932">MEQVFKSESPLYNVGGRFVLTGALDPVRFKHALDHVVAHTDAYRINLVMEDTQPWQIINDDLELDWKCIDLSDYPDAHQRAADYCQNQMSTAFDIHGPCLWRIHWLKISEQESAMCMVFHHLIVDGIAGSLFLEYLSETYLAMDGQGRFFKEVPERPSYSEFIEKDLAYRQSSRFEKDQAFWLEKFTTLPDPLLLKKTNQFDDQPFARREYEFTQQQYNQIGAVAHDMAARQRTFSRL</sequence>
<dbReference type="GO" id="GO:0031177">
    <property type="term" value="F:phosphopantetheine binding"/>
    <property type="evidence" value="ECO:0007669"/>
    <property type="project" value="TreeGrafter"/>
</dbReference>
<dbReference type="EMBL" id="LFZX01000423">
    <property type="protein sequence ID" value="KNC65058.1"/>
    <property type="molecule type" value="Genomic_DNA"/>
</dbReference>
<dbReference type="Gene3D" id="3.30.559.30">
    <property type="entry name" value="Nonribosomal peptide synthetase, condensation domain"/>
    <property type="match status" value="1"/>
</dbReference>
<accession>A0A0L0EM93</accession>
<evidence type="ECO:0000313" key="2">
    <source>
        <dbReference type="EMBL" id="KNC65058.1"/>
    </source>
</evidence>
<dbReference type="GO" id="GO:0005737">
    <property type="term" value="C:cytoplasm"/>
    <property type="evidence" value="ECO:0007669"/>
    <property type="project" value="TreeGrafter"/>
</dbReference>
<name>A0A0L0EM93_9GAMM</name>
<dbReference type="GO" id="GO:0003824">
    <property type="term" value="F:catalytic activity"/>
    <property type="evidence" value="ECO:0007669"/>
    <property type="project" value="InterPro"/>
</dbReference>
<dbReference type="AlphaFoldDB" id="A0A0L0EM93"/>
<dbReference type="PANTHER" id="PTHR45527">
    <property type="entry name" value="NONRIBOSOMAL PEPTIDE SYNTHETASE"/>
    <property type="match status" value="1"/>
</dbReference>
<dbReference type="Proteomes" id="UP000036850">
    <property type="component" value="Unassembled WGS sequence"/>
</dbReference>
<dbReference type="PATRIC" id="fig|43658.6.peg.4158"/>
<reference evidence="3" key="1">
    <citation type="submission" date="2015-07" db="EMBL/GenBank/DDBJ databases">
        <title>Draft genome sequence of a Pseudoalteromonas rubra strain, OCN096, isolated from Kaneohe Bay, Oahu, Hawaii.</title>
        <authorList>
            <person name="Beurmann S."/>
            <person name="Ushijima B."/>
            <person name="Belcaid M."/>
            <person name="Callahan S.M."/>
            <person name="Aeby G.S."/>
        </authorList>
    </citation>
    <scope>NUCLEOTIDE SEQUENCE [LARGE SCALE GENOMIC DNA]</scope>
    <source>
        <strain evidence="3">OCN096</strain>
    </source>
</reference>
<feature type="domain" description="Condensation" evidence="1">
    <location>
        <begin position="6"/>
        <end position="215"/>
    </location>
</feature>
<dbReference type="Gene3D" id="3.30.559.10">
    <property type="entry name" value="Chloramphenicol acetyltransferase-like domain"/>
    <property type="match status" value="1"/>
</dbReference>
<proteinExistence type="predicted"/>
<evidence type="ECO:0000313" key="3">
    <source>
        <dbReference type="Proteomes" id="UP000036850"/>
    </source>
</evidence>
<gene>
    <name evidence="2" type="ORF">AC626_25555</name>
</gene>
<dbReference type="PANTHER" id="PTHR45527:SF1">
    <property type="entry name" value="FATTY ACID SYNTHASE"/>
    <property type="match status" value="1"/>
</dbReference>
<comment type="caution">
    <text evidence="2">The sequence shown here is derived from an EMBL/GenBank/DDBJ whole genome shotgun (WGS) entry which is preliminary data.</text>
</comment>